<keyword evidence="1" id="KW-0808">Transferase</keyword>
<proteinExistence type="predicted"/>
<sequence>MTDISDDSFQSVEDSDSGFVTDSDSGIGIDVGSLMSAKYSNIITLHGSESAPFRLSSAIRYGKRYVLKSINSKFTNDSLYQVLLAKEFELGINVDHPNIRRTIAFEHIDGIGNAIVLEYVDGETLDEAMMKSHLKPEQVRPIVVQIADALDYLHCRQILHRDIKPANIMLTYSGQRVKLIDFSHSDSESFVILKTAAGTNKYIAPELLDGVAQPSVKSDIYSFGVIVKALARISDDSELMRVAKRCSDPNPDVRPDSFSGILRQSSGWRIVDSIRSFLESRILTYILVLLLILIWSFIIISLI</sequence>
<reference evidence="1" key="1">
    <citation type="submission" date="2019-04" db="EMBL/GenBank/DDBJ databases">
        <title>Microbes associate with the intestines of laboratory mice.</title>
        <authorList>
            <person name="Navarre W."/>
            <person name="Wong E."/>
            <person name="Huang K."/>
            <person name="Tropini C."/>
            <person name="Ng K."/>
            <person name="Yu B."/>
        </authorList>
    </citation>
    <scope>NUCLEOTIDE SEQUENCE</scope>
    <source>
        <strain evidence="1">NM04_E33</strain>
    </source>
</reference>
<evidence type="ECO:0000313" key="1">
    <source>
        <dbReference type="EMBL" id="TGY80834.1"/>
    </source>
</evidence>
<evidence type="ECO:0000313" key="2">
    <source>
        <dbReference type="Proteomes" id="UP000306319"/>
    </source>
</evidence>
<protein>
    <submittedName>
        <fullName evidence="1">Serine/threonine protein kinase</fullName>
    </submittedName>
</protein>
<keyword evidence="1" id="KW-0723">Serine/threonine-protein kinase</keyword>
<organism evidence="1 2">
    <name type="scientific">Lepagella muris</name>
    <dbReference type="NCBI Taxonomy" id="3032870"/>
    <lineage>
        <taxon>Bacteria</taxon>
        <taxon>Pseudomonadati</taxon>
        <taxon>Bacteroidota</taxon>
        <taxon>Bacteroidia</taxon>
        <taxon>Bacteroidales</taxon>
        <taxon>Muribaculaceae</taxon>
        <taxon>Lepagella</taxon>
    </lineage>
</organism>
<keyword evidence="1" id="KW-0418">Kinase</keyword>
<keyword evidence="2" id="KW-1185">Reference proteome</keyword>
<gene>
    <name evidence="1" type="ORF">E5331_00205</name>
</gene>
<accession>A0AC61RI40</accession>
<dbReference type="EMBL" id="SRYB01000001">
    <property type="protein sequence ID" value="TGY80834.1"/>
    <property type="molecule type" value="Genomic_DNA"/>
</dbReference>
<comment type="caution">
    <text evidence="1">The sequence shown here is derived from an EMBL/GenBank/DDBJ whole genome shotgun (WGS) entry which is preliminary data.</text>
</comment>
<dbReference type="Proteomes" id="UP000306319">
    <property type="component" value="Unassembled WGS sequence"/>
</dbReference>
<name>A0AC61RI40_9BACT</name>